<organism evidence="1 2">
    <name type="scientific">Micromonospora olivasterospora</name>
    <dbReference type="NCBI Taxonomy" id="1880"/>
    <lineage>
        <taxon>Bacteria</taxon>
        <taxon>Bacillati</taxon>
        <taxon>Actinomycetota</taxon>
        <taxon>Actinomycetes</taxon>
        <taxon>Micromonosporales</taxon>
        <taxon>Micromonosporaceae</taxon>
        <taxon>Micromonospora</taxon>
    </lineage>
</organism>
<dbReference type="SUPFAM" id="SSF52540">
    <property type="entry name" value="P-loop containing nucleoside triphosphate hydrolases"/>
    <property type="match status" value="1"/>
</dbReference>
<sequence length="189" mass="20484">MYNKAMGTTPTLVVVSGPSGVGKTTLAHLLARRIGCPAICRDEIKEGMVHAAGEFTAGPSDELTLRTLPTFFNVLQVLLTAGVTTVAEAAFQDRLWRPGLQPFLGIADIRVVHCRVGAPTALDRIQRRQGENATRRAHADAYLGDRQTHAVGHHGFQPVRLDVPEIEVDTSHGYRPGLDEIVTFVNAGR</sequence>
<dbReference type="InterPro" id="IPR027417">
    <property type="entry name" value="P-loop_NTPase"/>
</dbReference>
<dbReference type="Pfam" id="PF13671">
    <property type="entry name" value="AAA_33"/>
    <property type="match status" value="1"/>
</dbReference>
<evidence type="ECO:0000313" key="2">
    <source>
        <dbReference type="Proteomes" id="UP000319825"/>
    </source>
</evidence>
<dbReference type="GO" id="GO:0016301">
    <property type="term" value="F:kinase activity"/>
    <property type="evidence" value="ECO:0007669"/>
    <property type="project" value="UniProtKB-KW"/>
</dbReference>
<dbReference type="Proteomes" id="UP000319825">
    <property type="component" value="Unassembled WGS sequence"/>
</dbReference>
<name>A0A562IHA5_MICOL</name>
<keyword evidence="1" id="KW-0808">Transferase</keyword>
<dbReference type="Gene3D" id="3.40.50.300">
    <property type="entry name" value="P-loop containing nucleotide triphosphate hydrolases"/>
    <property type="match status" value="1"/>
</dbReference>
<dbReference type="AlphaFoldDB" id="A0A562IHA5"/>
<evidence type="ECO:0000313" key="1">
    <source>
        <dbReference type="EMBL" id="TWH70123.1"/>
    </source>
</evidence>
<keyword evidence="1" id="KW-0418">Kinase</keyword>
<accession>A0A562IHA5</accession>
<comment type="caution">
    <text evidence="1">The sequence shown here is derived from an EMBL/GenBank/DDBJ whole genome shotgun (WGS) entry which is preliminary data.</text>
</comment>
<keyword evidence="2" id="KW-1185">Reference proteome</keyword>
<reference evidence="1 2" key="1">
    <citation type="submission" date="2019-07" db="EMBL/GenBank/DDBJ databases">
        <title>R&amp;d 2014.</title>
        <authorList>
            <person name="Klenk H.-P."/>
        </authorList>
    </citation>
    <scope>NUCLEOTIDE SEQUENCE [LARGE SCALE GENOMIC DNA]</scope>
    <source>
        <strain evidence="1 2">DSM 43868</strain>
    </source>
</reference>
<protein>
    <submittedName>
        <fullName evidence="1">Putative kinase</fullName>
    </submittedName>
</protein>
<proteinExistence type="predicted"/>
<gene>
    <name evidence="1" type="ORF">JD77_05144</name>
</gene>
<dbReference type="EMBL" id="VLKE01000001">
    <property type="protein sequence ID" value="TWH70123.1"/>
    <property type="molecule type" value="Genomic_DNA"/>
</dbReference>